<evidence type="ECO:0000313" key="1">
    <source>
        <dbReference type="EMBL" id="MDX8477011.1"/>
    </source>
</evidence>
<dbReference type="SUPFAM" id="SSF101386">
    <property type="entry name" value="all-alpha NTP pyrophosphatases"/>
    <property type="match status" value="1"/>
</dbReference>
<dbReference type="InterPro" id="IPR038735">
    <property type="entry name" value="MSMEG_1276-like_NTP-PPase_dom"/>
</dbReference>
<reference evidence="1 2" key="1">
    <citation type="submission" date="2023-08" db="EMBL/GenBank/DDBJ databases">
        <title>Implementing the SeqCode for naming new Mesorhizobium species isolated from Vachellia karroo root nodules.</title>
        <authorList>
            <person name="Van Lill M."/>
        </authorList>
    </citation>
    <scope>NUCLEOTIDE SEQUENCE [LARGE SCALE GENOMIC DNA]</scope>
    <source>
        <strain evidence="1 2">VK24D</strain>
    </source>
</reference>
<evidence type="ECO:0000313" key="2">
    <source>
        <dbReference type="Proteomes" id="UP001287059"/>
    </source>
</evidence>
<dbReference type="Proteomes" id="UP001287059">
    <property type="component" value="Unassembled WGS sequence"/>
</dbReference>
<accession>A0ABU4XQK3</accession>
<proteinExistence type="predicted"/>
<name>A0ABU4XQK3_9HYPH</name>
<protein>
    <submittedName>
        <fullName evidence="1">Nucleoside triphosphate pyrophosphohydrolase</fullName>
    </submittedName>
</protein>
<dbReference type="EMBL" id="JAVIIW010000001">
    <property type="protein sequence ID" value="MDX8477011.1"/>
    <property type="molecule type" value="Genomic_DNA"/>
</dbReference>
<dbReference type="RefSeq" id="WP_320285458.1">
    <property type="nucleotide sequence ID" value="NZ_JAVIIW010000001.1"/>
</dbReference>
<organism evidence="1 2">
    <name type="scientific">Mesorhizobium album</name>
    <dbReference type="NCBI Taxonomy" id="3072314"/>
    <lineage>
        <taxon>Bacteria</taxon>
        <taxon>Pseudomonadati</taxon>
        <taxon>Pseudomonadota</taxon>
        <taxon>Alphaproteobacteria</taxon>
        <taxon>Hyphomicrobiales</taxon>
        <taxon>Phyllobacteriaceae</taxon>
        <taxon>Mesorhizobium</taxon>
    </lineage>
</organism>
<gene>
    <name evidence="1" type="ORF">RFN28_00810</name>
</gene>
<sequence>MTGKVLSSEDEKVCSWREAESFGPIYGAKGSRLLAIPRKWTPPFGLLSVEVSRRLVTGEPELLAEIWPSVEKMAIPTGAIILRSSVVGETIWDRGTYHSEKLTLSGLTENNKTLFLETLRKVQQSAQGRPCGIIVHSFVEPDEAGEFGNLQRVSKTRDHWELGVRSGELVQTDRYNSQRDTAPAISEPLTAKAGRSRERLFGSISAWINNELLRGVRTRVSCEWVRTGEAFYVVQVDAEDDDISGVNPMQLYIEPTIEVAPKNGKLLRVADQVARKAWDKLGVLNELFFEADQYVPTLYYVPLADLIQPNSHELLQGDFSEILKKNIVVRTSVAAGTEKITNLPKTDCLTPASAAKWCMDTAFDLREKYGDREFAFIAHRYIAARASAWARADYRSPVVEVHGTWGLPDALQFCPYDIWDVHVPTDEITEYPSYKSNVLLLQDDGSWKYERVRNEVARFQSISRTEVFDIARRSLQISERLGSACHVMWFVGCRTDDGRVLNIPWYWTGAHSTEPHERTRSITFAVRTRADIARIAELRKREPKLAVGLLPDTVELLRDNVFLGEVAQATVPLGVPIVLSGSTLAHAYYQLRKHGCVVIPEGDKDHLRVRRQANFGKLVRDKIPAKIASQREQQSIATIPKSGRIGFLIGKFLEELLEAREAGDRSDLTTELADVFEVLRAMISSYEIDFDAVALEAERKRKKVGGFDEGRLLIGTSLPKPTDSELLREETISPEVFGEYTRAGTYRVPFAFFGFSEIGQSRTIAFAREHVSVQITLQRDGIEIGVIPDPKQLDLDFTP</sequence>
<comment type="caution">
    <text evidence="1">The sequence shown here is derived from an EMBL/GenBank/DDBJ whole genome shotgun (WGS) entry which is preliminary data.</text>
</comment>
<dbReference type="CDD" id="cd11532">
    <property type="entry name" value="NTP-PPase_COG4997"/>
    <property type="match status" value="1"/>
</dbReference>
<keyword evidence="2" id="KW-1185">Reference proteome</keyword>